<dbReference type="EMBL" id="MU128932">
    <property type="protein sequence ID" value="KAF9517440.1"/>
    <property type="molecule type" value="Genomic_DNA"/>
</dbReference>
<dbReference type="GO" id="GO:0003677">
    <property type="term" value="F:DNA binding"/>
    <property type="evidence" value="ECO:0007669"/>
    <property type="project" value="UniProtKB-UniRule"/>
</dbReference>
<dbReference type="InterPro" id="IPR001356">
    <property type="entry name" value="HD"/>
</dbReference>
<feature type="compositionally biased region" description="Low complexity" evidence="6">
    <location>
        <begin position="79"/>
        <end position="114"/>
    </location>
</feature>
<feature type="compositionally biased region" description="Gly residues" evidence="6">
    <location>
        <begin position="376"/>
        <end position="393"/>
    </location>
</feature>
<feature type="region of interest" description="Disordered" evidence="6">
    <location>
        <begin position="1"/>
        <end position="291"/>
    </location>
</feature>
<dbReference type="InterPro" id="IPR044977">
    <property type="entry name" value="RLT1-3"/>
</dbReference>
<feature type="compositionally biased region" description="Low complexity" evidence="6">
    <location>
        <begin position="394"/>
        <end position="405"/>
    </location>
</feature>
<evidence type="ECO:0000256" key="3">
    <source>
        <dbReference type="ARBA" id="ARBA00023242"/>
    </source>
</evidence>
<feature type="DNA-binding region" description="Homeobox" evidence="4">
    <location>
        <begin position="282"/>
        <end position="341"/>
    </location>
</feature>
<dbReference type="PROSITE" id="PS50071">
    <property type="entry name" value="HOMEOBOX_2"/>
    <property type="match status" value="1"/>
</dbReference>
<dbReference type="InterPro" id="IPR009057">
    <property type="entry name" value="Homeodomain-like_sf"/>
</dbReference>
<feature type="compositionally biased region" description="Polar residues" evidence="6">
    <location>
        <begin position="332"/>
        <end position="351"/>
    </location>
</feature>
<feature type="compositionally biased region" description="Low complexity" evidence="6">
    <location>
        <begin position="446"/>
        <end position="456"/>
    </location>
</feature>
<evidence type="ECO:0000256" key="5">
    <source>
        <dbReference type="RuleBase" id="RU000682"/>
    </source>
</evidence>
<feature type="compositionally biased region" description="Low complexity" evidence="6">
    <location>
        <begin position="366"/>
        <end position="375"/>
    </location>
</feature>
<feature type="compositionally biased region" description="Low complexity" evidence="6">
    <location>
        <begin position="259"/>
        <end position="281"/>
    </location>
</feature>
<dbReference type="PANTHER" id="PTHR36968:SF5">
    <property type="entry name" value="HOMEOBOX-DDT DOMAIN PROTEIN RLT2"/>
    <property type="match status" value="1"/>
</dbReference>
<sequence>MTLPPINQQQWDDRASYSEWQQSYAPFPRPPYPQSQYPNSQSDTPNSYAYGPPENSYTITNTHDARYHPPQTSFSPTVSQQHSSFPSQHSPTFLSSPSSSSQRPQSPYTSSSSSIVADPNISRQLPPLTSLGVTPRPSTPSGSGISAPTSTSSMDWPSRPPTSRSSNATPTTTRSSGPGLGNTPSARGTPTTAPSAPASLDPDRSSDEHSSTSGAPTNASLPSSSVASTYFITSTGSAGGENLLATAGSLGSGSGPGGTRLTPARTVSATATTAAATSSGAVKPKRRRADANQLRTLNATYDRTAFPSTEERAELARKLGMSPRQVQIWFQNKRQSFRQTRNNTASSQSHVTAGASGVHSGQGLHSASTSPTGATGATGPGSGSGGTGGGGHQPGTFGSIQLSPTSAPPPPATIPGSGNGVAYGGGGSGGTGYSRQGLDSLHHPSQQHAQQGYHHAQPVHHLQHSQHSLSTEPNVIRLDTAPGPSSASSVQPQSQPQQRTLPPLPLTSPTSGGSERGGGGGGGDGDSDDDYSPGANGRSLKSRRYR</sequence>
<evidence type="ECO:0000256" key="6">
    <source>
        <dbReference type="SAM" id="MobiDB-lite"/>
    </source>
</evidence>
<feature type="compositionally biased region" description="Polar residues" evidence="6">
    <location>
        <begin position="139"/>
        <end position="194"/>
    </location>
</feature>
<dbReference type="SUPFAM" id="SSF46689">
    <property type="entry name" value="Homeodomain-like"/>
    <property type="match status" value="1"/>
</dbReference>
<dbReference type="AlphaFoldDB" id="A0A9P6B5S1"/>
<evidence type="ECO:0000256" key="2">
    <source>
        <dbReference type="ARBA" id="ARBA00023155"/>
    </source>
</evidence>
<dbReference type="SMART" id="SM00389">
    <property type="entry name" value="HOX"/>
    <property type="match status" value="1"/>
</dbReference>
<accession>A0A9P6B5S1</accession>
<dbReference type="GO" id="GO:0000981">
    <property type="term" value="F:DNA-binding transcription factor activity, RNA polymerase II-specific"/>
    <property type="evidence" value="ECO:0007669"/>
    <property type="project" value="InterPro"/>
</dbReference>
<dbReference type="PROSITE" id="PS00027">
    <property type="entry name" value="HOMEOBOX_1"/>
    <property type="match status" value="1"/>
</dbReference>
<evidence type="ECO:0000313" key="9">
    <source>
        <dbReference type="Proteomes" id="UP000886523"/>
    </source>
</evidence>
<dbReference type="Proteomes" id="UP000886523">
    <property type="component" value="Unassembled WGS sequence"/>
</dbReference>
<keyword evidence="9" id="KW-1185">Reference proteome</keyword>
<dbReference type="GO" id="GO:0005634">
    <property type="term" value="C:nucleus"/>
    <property type="evidence" value="ECO:0007669"/>
    <property type="project" value="UniProtKB-SubCell"/>
</dbReference>
<evidence type="ECO:0000256" key="4">
    <source>
        <dbReference type="PROSITE-ProRule" id="PRU00108"/>
    </source>
</evidence>
<dbReference type="InterPro" id="IPR000047">
    <property type="entry name" value="HTH_motif"/>
</dbReference>
<feature type="compositionally biased region" description="Gly residues" evidence="6">
    <location>
        <begin position="417"/>
        <end position="432"/>
    </location>
</feature>
<dbReference type="Gene3D" id="1.10.10.60">
    <property type="entry name" value="Homeodomain-like"/>
    <property type="match status" value="1"/>
</dbReference>
<dbReference type="PANTHER" id="PTHR36968">
    <property type="entry name" value="HOMEOBOX-DDT DOMAIN PROTEIN RLT2"/>
    <property type="match status" value="1"/>
</dbReference>
<organism evidence="8 9">
    <name type="scientific">Hydnum rufescens UP504</name>
    <dbReference type="NCBI Taxonomy" id="1448309"/>
    <lineage>
        <taxon>Eukaryota</taxon>
        <taxon>Fungi</taxon>
        <taxon>Dikarya</taxon>
        <taxon>Basidiomycota</taxon>
        <taxon>Agaricomycotina</taxon>
        <taxon>Agaricomycetes</taxon>
        <taxon>Cantharellales</taxon>
        <taxon>Hydnaceae</taxon>
        <taxon>Hydnum</taxon>
    </lineage>
</organism>
<feature type="compositionally biased region" description="Low complexity" evidence="6">
    <location>
        <begin position="482"/>
        <end position="513"/>
    </location>
</feature>
<name>A0A9P6B5S1_9AGAM</name>
<feature type="compositionally biased region" description="Polar residues" evidence="6">
    <location>
        <begin position="1"/>
        <end position="10"/>
    </location>
</feature>
<keyword evidence="1 4" id="KW-0238">DNA-binding</keyword>
<dbReference type="PRINTS" id="PR00031">
    <property type="entry name" value="HTHREPRESSR"/>
</dbReference>
<keyword evidence="2 4" id="KW-0371">Homeobox</keyword>
<dbReference type="CDD" id="cd00086">
    <property type="entry name" value="homeodomain"/>
    <property type="match status" value="1"/>
</dbReference>
<gene>
    <name evidence="8" type="ORF">BS47DRAFT_534072</name>
</gene>
<evidence type="ECO:0000259" key="7">
    <source>
        <dbReference type="PROSITE" id="PS50071"/>
    </source>
</evidence>
<feature type="compositionally biased region" description="Polar residues" evidence="6">
    <location>
        <begin position="211"/>
        <end position="236"/>
    </location>
</feature>
<protein>
    <recommendedName>
        <fullName evidence="7">Homeobox domain-containing protein</fullName>
    </recommendedName>
</protein>
<keyword evidence="3 4" id="KW-0539">Nucleus</keyword>
<feature type="compositionally biased region" description="Basic and acidic residues" evidence="6">
    <location>
        <begin position="201"/>
        <end position="210"/>
    </location>
</feature>
<feature type="compositionally biased region" description="Gly residues" evidence="6">
    <location>
        <begin position="514"/>
        <end position="524"/>
    </location>
</feature>
<dbReference type="OrthoDB" id="6159439at2759"/>
<dbReference type="Pfam" id="PF00046">
    <property type="entry name" value="Homeodomain"/>
    <property type="match status" value="1"/>
</dbReference>
<feature type="region of interest" description="Disordered" evidence="6">
    <location>
        <begin position="332"/>
        <end position="546"/>
    </location>
</feature>
<evidence type="ECO:0000256" key="1">
    <source>
        <dbReference type="ARBA" id="ARBA00023125"/>
    </source>
</evidence>
<proteinExistence type="predicted"/>
<feature type="domain" description="Homeobox" evidence="7">
    <location>
        <begin position="280"/>
        <end position="340"/>
    </location>
</feature>
<reference evidence="8" key="1">
    <citation type="journal article" date="2020" name="Nat. Commun.">
        <title>Large-scale genome sequencing of mycorrhizal fungi provides insights into the early evolution of symbiotic traits.</title>
        <authorList>
            <person name="Miyauchi S."/>
            <person name="Kiss E."/>
            <person name="Kuo A."/>
            <person name="Drula E."/>
            <person name="Kohler A."/>
            <person name="Sanchez-Garcia M."/>
            <person name="Morin E."/>
            <person name="Andreopoulos B."/>
            <person name="Barry K.W."/>
            <person name="Bonito G."/>
            <person name="Buee M."/>
            <person name="Carver A."/>
            <person name="Chen C."/>
            <person name="Cichocki N."/>
            <person name="Clum A."/>
            <person name="Culley D."/>
            <person name="Crous P.W."/>
            <person name="Fauchery L."/>
            <person name="Girlanda M."/>
            <person name="Hayes R.D."/>
            <person name="Keri Z."/>
            <person name="LaButti K."/>
            <person name="Lipzen A."/>
            <person name="Lombard V."/>
            <person name="Magnuson J."/>
            <person name="Maillard F."/>
            <person name="Murat C."/>
            <person name="Nolan M."/>
            <person name="Ohm R.A."/>
            <person name="Pangilinan J."/>
            <person name="Pereira M.F."/>
            <person name="Perotto S."/>
            <person name="Peter M."/>
            <person name="Pfister S."/>
            <person name="Riley R."/>
            <person name="Sitrit Y."/>
            <person name="Stielow J.B."/>
            <person name="Szollosi G."/>
            <person name="Zifcakova L."/>
            <person name="Stursova M."/>
            <person name="Spatafora J.W."/>
            <person name="Tedersoo L."/>
            <person name="Vaario L.M."/>
            <person name="Yamada A."/>
            <person name="Yan M."/>
            <person name="Wang P."/>
            <person name="Xu J."/>
            <person name="Bruns T."/>
            <person name="Baldrian P."/>
            <person name="Vilgalys R."/>
            <person name="Dunand C."/>
            <person name="Henrissat B."/>
            <person name="Grigoriev I.V."/>
            <person name="Hibbett D."/>
            <person name="Nagy L.G."/>
            <person name="Martin F.M."/>
        </authorList>
    </citation>
    <scope>NUCLEOTIDE SEQUENCE</scope>
    <source>
        <strain evidence="8">UP504</strain>
    </source>
</reference>
<comment type="subcellular location">
    <subcellularLocation>
        <location evidence="4 5">Nucleus</location>
    </subcellularLocation>
</comment>
<evidence type="ECO:0000313" key="8">
    <source>
        <dbReference type="EMBL" id="KAF9517440.1"/>
    </source>
</evidence>
<comment type="caution">
    <text evidence="8">The sequence shown here is derived from an EMBL/GenBank/DDBJ whole genome shotgun (WGS) entry which is preliminary data.</text>
</comment>
<dbReference type="InterPro" id="IPR017970">
    <property type="entry name" value="Homeobox_CS"/>
</dbReference>